<dbReference type="Pfam" id="PF00155">
    <property type="entry name" value="Aminotran_1_2"/>
    <property type="match status" value="1"/>
</dbReference>
<evidence type="ECO:0000256" key="2">
    <source>
        <dbReference type="ARBA" id="ARBA00022898"/>
    </source>
</evidence>
<dbReference type="GO" id="GO:0003677">
    <property type="term" value="F:DNA binding"/>
    <property type="evidence" value="ECO:0007669"/>
    <property type="project" value="UniProtKB-KW"/>
</dbReference>
<keyword evidence="4" id="KW-0238">DNA-binding</keyword>
<proteinExistence type="inferred from homology"/>
<evidence type="ECO:0000256" key="3">
    <source>
        <dbReference type="ARBA" id="ARBA00023015"/>
    </source>
</evidence>
<evidence type="ECO:0000256" key="5">
    <source>
        <dbReference type="ARBA" id="ARBA00023163"/>
    </source>
</evidence>
<dbReference type="GO" id="GO:0003700">
    <property type="term" value="F:DNA-binding transcription factor activity"/>
    <property type="evidence" value="ECO:0007669"/>
    <property type="project" value="InterPro"/>
</dbReference>
<dbReference type="CDD" id="cd00609">
    <property type="entry name" value="AAT_like"/>
    <property type="match status" value="1"/>
</dbReference>
<dbReference type="PROSITE" id="PS50949">
    <property type="entry name" value="HTH_GNTR"/>
    <property type="match status" value="1"/>
</dbReference>
<dbReference type="PANTHER" id="PTHR46577">
    <property type="entry name" value="HTH-TYPE TRANSCRIPTIONAL REGULATORY PROTEIN GABR"/>
    <property type="match status" value="1"/>
</dbReference>
<dbReference type="InterPro" id="IPR015424">
    <property type="entry name" value="PyrdxlP-dep_Trfase"/>
</dbReference>
<evidence type="ECO:0000256" key="4">
    <source>
        <dbReference type="ARBA" id="ARBA00023125"/>
    </source>
</evidence>
<dbReference type="CDD" id="cd07377">
    <property type="entry name" value="WHTH_GntR"/>
    <property type="match status" value="1"/>
</dbReference>
<dbReference type="InterPro" id="IPR036388">
    <property type="entry name" value="WH-like_DNA-bd_sf"/>
</dbReference>
<keyword evidence="5" id="KW-0804">Transcription</keyword>
<dbReference type="Pfam" id="PF00392">
    <property type="entry name" value="GntR"/>
    <property type="match status" value="1"/>
</dbReference>
<dbReference type="RefSeq" id="WP_132875693.1">
    <property type="nucleotide sequence ID" value="NZ_SLXQ01000001.1"/>
</dbReference>
<feature type="domain" description="HTH gntR-type" evidence="6">
    <location>
        <begin position="14"/>
        <end position="82"/>
    </location>
</feature>
<dbReference type="EMBL" id="SLXQ01000001">
    <property type="protein sequence ID" value="TCP57185.1"/>
    <property type="molecule type" value="Genomic_DNA"/>
</dbReference>
<dbReference type="InterPro" id="IPR015421">
    <property type="entry name" value="PyrdxlP-dep_Trfase_major"/>
</dbReference>
<protein>
    <submittedName>
        <fullName evidence="7">GntR family transcriptional regulator</fullName>
    </submittedName>
</protein>
<dbReference type="PRINTS" id="PR00035">
    <property type="entry name" value="HTHGNTR"/>
</dbReference>
<keyword evidence="8" id="KW-1185">Reference proteome</keyword>
<dbReference type="AlphaFoldDB" id="A0A4R2RCN1"/>
<sequence length="487" mass="54165">MPRTLVEIDRESGEPLYRQVRNAVEHGIAVGFYPPEQPLPSSRELAKELGVSRNTINLAYQELIAEGYVESQQRSGLFVNREMRAHTVRQRSSLPSAPGVDWTSRIRSYPDAGLPHLDKRPDWHRYRYPFPAGQVDVAAFPVRAWSRCLSEALTYPHRYASLQDSVGSDDPMLVDMVCKHLLPARGIAATPEEVLVTVGSQQGLDLLARTLLRPGQLVGVEDPGYLDARHIFLRAGARVHGYPVDSAGLRPPDSLRGVDLLYLTPSHQHPTNATLHIGRRRELVRLAAEAGTILVEDDYDSEFRYQGSPTPALKALDTAGDVVYAGTFSKFLSPGLRLGYLAGPAELIRELRTVRRYEHRHPAGQLQRALALLISSGEYRRALRRYRNRLLRKWTLACSAAREHLPWTPGPLPPGGVSLWLMGPPELSAQRLIELADERDVLIERGDICYLGDPPQGSPIRIGFAATPFAAIEPGVRIIGELARELL</sequence>
<evidence type="ECO:0000259" key="6">
    <source>
        <dbReference type="PROSITE" id="PS50949"/>
    </source>
</evidence>
<dbReference type="InterPro" id="IPR036390">
    <property type="entry name" value="WH_DNA-bd_sf"/>
</dbReference>
<dbReference type="SMART" id="SM00345">
    <property type="entry name" value="HTH_GNTR"/>
    <property type="match status" value="1"/>
</dbReference>
<evidence type="ECO:0000256" key="1">
    <source>
        <dbReference type="ARBA" id="ARBA00005384"/>
    </source>
</evidence>
<dbReference type="Proteomes" id="UP000294911">
    <property type="component" value="Unassembled WGS sequence"/>
</dbReference>
<dbReference type="OrthoDB" id="199743at2"/>
<evidence type="ECO:0000313" key="8">
    <source>
        <dbReference type="Proteomes" id="UP000294911"/>
    </source>
</evidence>
<dbReference type="GO" id="GO:0030170">
    <property type="term" value="F:pyridoxal phosphate binding"/>
    <property type="evidence" value="ECO:0007669"/>
    <property type="project" value="InterPro"/>
</dbReference>
<dbReference type="Gene3D" id="3.40.640.10">
    <property type="entry name" value="Type I PLP-dependent aspartate aminotransferase-like (Major domain)"/>
    <property type="match status" value="1"/>
</dbReference>
<comment type="similarity">
    <text evidence="1">In the C-terminal section; belongs to the class-I pyridoxal-phosphate-dependent aminotransferase family.</text>
</comment>
<name>A0A4R2RCN1_9PSEU</name>
<keyword evidence="3" id="KW-0805">Transcription regulation</keyword>
<dbReference type="InterPro" id="IPR000524">
    <property type="entry name" value="Tscrpt_reg_HTH_GntR"/>
</dbReference>
<dbReference type="Gene3D" id="1.10.10.10">
    <property type="entry name" value="Winged helix-like DNA-binding domain superfamily/Winged helix DNA-binding domain"/>
    <property type="match status" value="1"/>
</dbReference>
<dbReference type="SUPFAM" id="SSF53383">
    <property type="entry name" value="PLP-dependent transferases"/>
    <property type="match status" value="1"/>
</dbReference>
<keyword evidence="2" id="KW-0663">Pyridoxal phosphate</keyword>
<gene>
    <name evidence="7" type="ORF">EV191_1011138</name>
</gene>
<reference evidence="7 8" key="1">
    <citation type="submission" date="2019-03" db="EMBL/GenBank/DDBJ databases">
        <title>Genomic Encyclopedia of Type Strains, Phase IV (KMG-IV): sequencing the most valuable type-strain genomes for metagenomic binning, comparative biology and taxonomic classification.</title>
        <authorList>
            <person name="Goeker M."/>
        </authorList>
    </citation>
    <scope>NUCLEOTIDE SEQUENCE [LARGE SCALE GENOMIC DNA]</scope>
    <source>
        <strain evidence="7 8">DSM 45765</strain>
    </source>
</reference>
<organism evidence="7 8">
    <name type="scientific">Tamaricihabitans halophyticus</name>
    <dbReference type="NCBI Taxonomy" id="1262583"/>
    <lineage>
        <taxon>Bacteria</taxon>
        <taxon>Bacillati</taxon>
        <taxon>Actinomycetota</taxon>
        <taxon>Actinomycetes</taxon>
        <taxon>Pseudonocardiales</taxon>
        <taxon>Pseudonocardiaceae</taxon>
        <taxon>Tamaricihabitans</taxon>
    </lineage>
</organism>
<dbReference type="InterPro" id="IPR051446">
    <property type="entry name" value="HTH_trans_reg/aminotransferase"/>
</dbReference>
<dbReference type="InterPro" id="IPR004839">
    <property type="entry name" value="Aminotransferase_I/II_large"/>
</dbReference>
<accession>A0A4R2RCN1</accession>
<evidence type="ECO:0000313" key="7">
    <source>
        <dbReference type="EMBL" id="TCP57185.1"/>
    </source>
</evidence>
<comment type="caution">
    <text evidence="7">The sequence shown here is derived from an EMBL/GenBank/DDBJ whole genome shotgun (WGS) entry which is preliminary data.</text>
</comment>
<dbReference type="PANTHER" id="PTHR46577:SF1">
    <property type="entry name" value="HTH-TYPE TRANSCRIPTIONAL REGULATORY PROTEIN GABR"/>
    <property type="match status" value="1"/>
</dbReference>
<dbReference type="SUPFAM" id="SSF46785">
    <property type="entry name" value="Winged helix' DNA-binding domain"/>
    <property type="match status" value="1"/>
</dbReference>